<organism evidence="1 2">
    <name type="scientific">Nannocystis pusilla</name>
    <dbReference type="NCBI Taxonomy" id="889268"/>
    <lineage>
        <taxon>Bacteria</taxon>
        <taxon>Pseudomonadati</taxon>
        <taxon>Myxococcota</taxon>
        <taxon>Polyangia</taxon>
        <taxon>Nannocystales</taxon>
        <taxon>Nannocystaceae</taxon>
        <taxon>Nannocystis</taxon>
    </lineage>
</organism>
<reference evidence="1" key="1">
    <citation type="submission" date="2022-11" db="EMBL/GenBank/DDBJ databases">
        <title>Minimal conservation of predation-associated metabolite biosynthetic gene clusters underscores biosynthetic potential of Myxococcota including descriptions for ten novel species: Archangium lansinium sp. nov., Myxococcus landrumus sp. nov., Nannocystis bai.</title>
        <authorList>
            <person name="Ahearne A."/>
            <person name="Stevens C."/>
            <person name="Phillips K."/>
        </authorList>
    </citation>
    <scope>NUCLEOTIDE SEQUENCE</scope>
    <source>
        <strain evidence="1">Na p29</strain>
    </source>
</reference>
<evidence type="ECO:0000313" key="2">
    <source>
        <dbReference type="Proteomes" id="UP001150924"/>
    </source>
</evidence>
<comment type="caution">
    <text evidence="1">The sequence shown here is derived from an EMBL/GenBank/DDBJ whole genome shotgun (WGS) entry which is preliminary data.</text>
</comment>
<accession>A0A9X3J1B4</accession>
<dbReference type="Proteomes" id="UP001150924">
    <property type="component" value="Unassembled WGS sequence"/>
</dbReference>
<dbReference type="RefSeq" id="WP_267774082.1">
    <property type="nucleotide sequence ID" value="NZ_JAPNKE010000002.1"/>
</dbReference>
<dbReference type="InterPro" id="IPR029045">
    <property type="entry name" value="ClpP/crotonase-like_dom_sf"/>
</dbReference>
<dbReference type="Gene3D" id="3.90.226.10">
    <property type="entry name" value="2-enoyl-CoA Hydratase, Chain A, domain 1"/>
    <property type="match status" value="1"/>
</dbReference>
<sequence>MKELRANYAYLERQDFDVEAHLQRTREAALRTTTASQLRRVLHRSAFAFTDPHLLVAPLDDDDPNVWPTSADLAVALQGDRYVVADVRAGSAADAAGVRPGWTVRKVDGADIEACVTALFEGLLPAPTVQQRTYAAILVVNGKRVGGRVLELEVDGAPRTVELANPRELARTVAKMEPLSVEVREQVAIFRFNNSLDRQETIAAFDAAIREHAEVEAMILDLRNTPSGGNTDVARGIIGHFVREARPYQVHEIPAVERSTTVPRRFVEYVLPRAPLFDGKVAVLGSRWTGSMGEGLLMGLHAAAGARTFASDLGDLLGAVYSFELPALGATLELGGESLFHVDGTPRGDYVADVPLASAERDAAGGDPAMAAALAWLAAQR</sequence>
<name>A0A9X3J1B4_9BACT</name>
<keyword evidence="2" id="KW-1185">Reference proteome</keyword>
<dbReference type="Gene3D" id="2.30.42.10">
    <property type="match status" value="1"/>
</dbReference>
<proteinExistence type="predicted"/>
<evidence type="ECO:0000313" key="1">
    <source>
        <dbReference type="EMBL" id="MCY1010930.1"/>
    </source>
</evidence>
<protein>
    <submittedName>
        <fullName evidence="1">S41 family peptidase</fullName>
    </submittedName>
</protein>
<dbReference type="EMBL" id="JAPNKE010000002">
    <property type="protein sequence ID" value="MCY1010930.1"/>
    <property type="molecule type" value="Genomic_DNA"/>
</dbReference>
<gene>
    <name evidence="1" type="ORF">OV079_36270</name>
</gene>
<dbReference type="SUPFAM" id="SSF50156">
    <property type="entry name" value="PDZ domain-like"/>
    <property type="match status" value="1"/>
</dbReference>
<dbReference type="SUPFAM" id="SSF52096">
    <property type="entry name" value="ClpP/crotonase"/>
    <property type="match status" value="1"/>
</dbReference>
<dbReference type="AlphaFoldDB" id="A0A9X3J1B4"/>
<dbReference type="InterPro" id="IPR036034">
    <property type="entry name" value="PDZ_sf"/>
</dbReference>
<dbReference type="Gene3D" id="3.30.750.44">
    <property type="match status" value="1"/>
</dbReference>